<evidence type="ECO:0000313" key="4">
    <source>
        <dbReference type="Proteomes" id="UP000242656"/>
    </source>
</evidence>
<feature type="domain" description="Luciferase-like" evidence="2">
    <location>
        <begin position="7"/>
        <end position="301"/>
    </location>
</feature>
<dbReference type="InterPro" id="IPR036661">
    <property type="entry name" value="Luciferase-like_sf"/>
</dbReference>
<evidence type="ECO:0000313" key="3">
    <source>
        <dbReference type="EMBL" id="PFK35166.1"/>
    </source>
</evidence>
<dbReference type="FunFam" id="3.20.20.30:FF:000002">
    <property type="entry name" value="LLM class flavin-dependent oxidoreductase"/>
    <property type="match status" value="1"/>
</dbReference>
<sequence>MIKLSVLDQSPTSDGSTATEAFSNTVTLAQEVEKLGFTRFWVSEHHNSVSLAGSSPEVLISHIAAKTNRIRVGSGGVMLPHYSSYKVAENFRVLEALYPNRIDLGVGRAPGGMPIATRALQEGKMISLDQYPEQIQDVAMYLHDKVPENHQYANLKASPIIPTAPEIWMLGSSGESAMIAAKQGTAFAFAQFINGYGGPKVMQAYQKQFQPSFLGDKPKSIVAIFVICGETTEEAEKIASSLDLSILLLEQGKRTTGTPSIETAHNYSYSAYDLFRVKENRQRMIVGDPDYVKEQIVHLSNTYNTKEFMIVTITHQFEDKLKSYRLLAEAFDLSRINRR</sequence>
<dbReference type="RefSeq" id="WP_098491816.1">
    <property type="nucleotide sequence ID" value="NZ_NUWN01000067.1"/>
</dbReference>
<proteinExistence type="predicted"/>
<dbReference type="PANTHER" id="PTHR30137">
    <property type="entry name" value="LUCIFERASE-LIKE MONOOXYGENASE"/>
    <property type="match status" value="1"/>
</dbReference>
<dbReference type="InterPro" id="IPR019949">
    <property type="entry name" value="CmoO-like"/>
</dbReference>
<dbReference type="InterPro" id="IPR011251">
    <property type="entry name" value="Luciferase-like_dom"/>
</dbReference>
<dbReference type="Pfam" id="PF00296">
    <property type="entry name" value="Bac_luciferase"/>
    <property type="match status" value="1"/>
</dbReference>
<evidence type="ECO:0000256" key="1">
    <source>
        <dbReference type="ARBA" id="ARBA00007789"/>
    </source>
</evidence>
<dbReference type="PANTHER" id="PTHR30137:SF19">
    <property type="entry name" value="LUCIFERASE-LIKE MONOOXYGENASE"/>
    <property type="match status" value="1"/>
</dbReference>
<dbReference type="NCBIfam" id="TIGR03558">
    <property type="entry name" value="oxido_grp_1"/>
    <property type="match status" value="1"/>
</dbReference>
<dbReference type="SUPFAM" id="SSF51679">
    <property type="entry name" value="Bacterial luciferase-like"/>
    <property type="match status" value="1"/>
</dbReference>
<dbReference type="Gene3D" id="3.20.20.30">
    <property type="entry name" value="Luciferase-like domain"/>
    <property type="match status" value="1"/>
</dbReference>
<dbReference type="CDD" id="cd00347">
    <property type="entry name" value="Flavin_utilizing_monoxygenases"/>
    <property type="match status" value="2"/>
</dbReference>
<comment type="caution">
    <text evidence="3">The sequence shown here is derived from an EMBL/GenBank/DDBJ whole genome shotgun (WGS) entry which is preliminary data.</text>
</comment>
<dbReference type="Proteomes" id="UP000242656">
    <property type="component" value="Unassembled WGS sequence"/>
</dbReference>
<evidence type="ECO:0000259" key="2">
    <source>
        <dbReference type="Pfam" id="PF00296"/>
    </source>
</evidence>
<reference evidence="3 4" key="1">
    <citation type="submission" date="2017-09" db="EMBL/GenBank/DDBJ databases">
        <title>Large-scale bioinformatics analysis of Bacillus genomes uncovers conserved roles of natural products in bacterial physiology.</title>
        <authorList>
            <consortium name="Agbiome Team Llc"/>
            <person name="Bleich R.M."/>
            <person name="Grubbs K.J."/>
            <person name="Santa Maria K.C."/>
            <person name="Allen S.E."/>
            <person name="Farag S."/>
            <person name="Shank E.A."/>
            <person name="Bowers A."/>
        </authorList>
    </citation>
    <scope>NUCLEOTIDE SEQUENCE [LARGE SCALE GENOMIC DNA]</scope>
    <source>
        <strain evidence="3 4">AFS083043</strain>
    </source>
</reference>
<dbReference type="GO" id="GO:0005829">
    <property type="term" value="C:cytosol"/>
    <property type="evidence" value="ECO:0007669"/>
    <property type="project" value="TreeGrafter"/>
</dbReference>
<dbReference type="InterPro" id="IPR050766">
    <property type="entry name" value="Bact_Lucif_Oxidored"/>
</dbReference>
<name>A0A2B0M303_BACCE</name>
<comment type="similarity">
    <text evidence="1">To bacterial alkanal monooxygenase alpha and beta chains.</text>
</comment>
<gene>
    <name evidence="3" type="ORF">COI93_17155</name>
</gene>
<dbReference type="EMBL" id="NUWN01000067">
    <property type="protein sequence ID" value="PFK35166.1"/>
    <property type="molecule type" value="Genomic_DNA"/>
</dbReference>
<organism evidence="3 4">
    <name type="scientific">Bacillus cereus</name>
    <dbReference type="NCBI Taxonomy" id="1396"/>
    <lineage>
        <taxon>Bacteria</taxon>
        <taxon>Bacillati</taxon>
        <taxon>Bacillota</taxon>
        <taxon>Bacilli</taxon>
        <taxon>Bacillales</taxon>
        <taxon>Bacillaceae</taxon>
        <taxon>Bacillus</taxon>
        <taxon>Bacillus cereus group</taxon>
    </lineage>
</organism>
<protein>
    <submittedName>
        <fullName evidence="3">LLM class flavin-dependent oxidoreductase</fullName>
    </submittedName>
</protein>
<dbReference type="GO" id="GO:0016705">
    <property type="term" value="F:oxidoreductase activity, acting on paired donors, with incorporation or reduction of molecular oxygen"/>
    <property type="evidence" value="ECO:0007669"/>
    <property type="project" value="InterPro"/>
</dbReference>
<accession>A0A2B0M303</accession>
<dbReference type="AlphaFoldDB" id="A0A2B0M303"/>